<feature type="transmembrane region" description="Helical" evidence="8">
    <location>
        <begin position="230"/>
        <end position="249"/>
    </location>
</feature>
<evidence type="ECO:0000256" key="3">
    <source>
        <dbReference type="ARBA" id="ARBA00022475"/>
    </source>
</evidence>
<dbReference type="PANTHER" id="PTHR43077">
    <property type="entry name" value="TRANSPORT PERMEASE YVFS-RELATED"/>
    <property type="match status" value="1"/>
</dbReference>
<dbReference type="GO" id="GO:0046677">
    <property type="term" value="P:response to antibiotic"/>
    <property type="evidence" value="ECO:0007669"/>
    <property type="project" value="UniProtKB-KW"/>
</dbReference>
<keyword evidence="4 8" id="KW-0812">Transmembrane</keyword>
<evidence type="ECO:0000256" key="5">
    <source>
        <dbReference type="ARBA" id="ARBA00022989"/>
    </source>
</evidence>
<dbReference type="Pfam" id="PF01061">
    <property type="entry name" value="ABC2_membrane"/>
    <property type="match status" value="1"/>
</dbReference>
<accession>A0AA87URI3</accession>
<feature type="transmembrane region" description="Helical" evidence="8">
    <location>
        <begin position="168"/>
        <end position="187"/>
    </location>
</feature>
<organism evidence="10 11">
    <name type="scientific">Agrococcus baldri</name>
    <dbReference type="NCBI Taxonomy" id="153730"/>
    <lineage>
        <taxon>Bacteria</taxon>
        <taxon>Bacillati</taxon>
        <taxon>Actinomycetota</taxon>
        <taxon>Actinomycetes</taxon>
        <taxon>Micrococcales</taxon>
        <taxon>Microbacteriaceae</taxon>
        <taxon>Agrococcus</taxon>
    </lineage>
</organism>
<evidence type="ECO:0000313" key="11">
    <source>
        <dbReference type="Proteomes" id="UP000321749"/>
    </source>
</evidence>
<dbReference type="InterPro" id="IPR047817">
    <property type="entry name" value="ABC2_TM_bact-type"/>
</dbReference>
<feature type="transmembrane region" description="Helical" evidence="8">
    <location>
        <begin position="55"/>
        <end position="79"/>
    </location>
</feature>
<dbReference type="InterPro" id="IPR013525">
    <property type="entry name" value="ABC2_TM"/>
</dbReference>
<dbReference type="InterPro" id="IPR051328">
    <property type="entry name" value="T7SS_ABC-Transporter"/>
</dbReference>
<keyword evidence="5 8" id="KW-1133">Transmembrane helix</keyword>
<protein>
    <recommendedName>
        <fullName evidence="8">Transport permease protein</fullName>
    </recommendedName>
</protein>
<evidence type="ECO:0000256" key="6">
    <source>
        <dbReference type="ARBA" id="ARBA00023136"/>
    </source>
</evidence>
<dbReference type="InterPro" id="IPR000412">
    <property type="entry name" value="ABC_2_transport"/>
</dbReference>
<feature type="transmembrane region" description="Helical" evidence="8">
    <location>
        <begin position="138"/>
        <end position="161"/>
    </location>
</feature>
<dbReference type="PANTHER" id="PTHR43077:SF8">
    <property type="entry name" value="DOXORUBICIN RESISTANCE ABC TRANSPORTER PERMEASE PROTEIN DRRB"/>
    <property type="match status" value="1"/>
</dbReference>
<dbReference type="RefSeq" id="WP_146793126.1">
    <property type="nucleotide sequence ID" value="NZ_BJUU01000004.1"/>
</dbReference>
<name>A0AA87URI3_9MICO</name>
<evidence type="ECO:0000313" key="10">
    <source>
        <dbReference type="EMBL" id="GEK79589.1"/>
    </source>
</evidence>
<gene>
    <name evidence="10" type="ORF">ABA31_09400</name>
</gene>
<reference evidence="10 11" key="1">
    <citation type="submission" date="2019-07" db="EMBL/GenBank/DDBJ databases">
        <title>Whole genome shotgun sequence of Agrococcus baldri NBRC 103055.</title>
        <authorList>
            <person name="Hosoyama A."/>
            <person name="Uohara A."/>
            <person name="Ohji S."/>
            <person name="Ichikawa N."/>
        </authorList>
    </citation>
    <scope>NUCLEOTIDE SEQUENCE [LARGE SCALE GENOMIC DNA]</scope>
    <source>
        <strain evidence="10 11">NBRC 103055</strain>
    </source>
</reference>
<dbReference type="AlphaFoldDB" id="A0AA87URI3"/>
<evidence type="ECO:0000256" key="2">
    <source>
        <dbReference type="ARBA" id="ARBA00007783"/>
    </source>
</evidence>
<proteinExistence type="inferred from homology"/>
<dbReference type="Proteomes" id="UP000321749">
    <property type="component" value="Unassembled WGS sequence"/>
</dbReference>
<dbReference type="GO" id="GO:0140359">
    <property type="term" value="F:ABC-type transporter activity"/>
    <property type="evidence" value="ECO:0007669"/>
    <property type="project" value="InterPro"/>
</dbReference>
<comment type="similarity">
    <text evidence="2 8">Belongs to the ABC-2 integral membrane protein family.</text>
</comment>
<keyword evidence="11" id="KW-1185">Reference proteome</keyword>
<keyword evidence="8" id="KW-0813">Transport</keyword>
<feature type="transmembrane region" description="Helical" evidence="8">
    <location>
        <begin position="22"/>
        <end position="43"/>
    </location>
</feature>
<evidence type="ECO:0000256" key="4">
    <source>
        <dbReference type="ARBA" id="ARBA00022692"/>
    </source>
</evidence>
<comment type="caution">
    <text evidence="10">The sequence shown here is derived from an EMBL/GenBank/DDBJ whole genome shotgun (WGS) entry which is preliminary data.</text>
</comment>
<feature type="domain" description="ABC transmembrane type-2" evidence="9">
    <location>
        <begin position="23"/>
        <end position="257"/>
    </location>
</feature>
<keyword evidence="3 8" id="KW-1003">Cell membrane</keyword>
<evidence type="ECO:0000259" key="9">
    <source>
        <dbReference type="PROSITE" id="PS51012"/>
    </source>
</evidence>
<dbReference type="GO" id="GO:0043190">
    <property type="term" value="C:ATP-binding cassette (ABC) transporter complex"/>
    <property type="evidence" value="ECO:0007669"/>
    <property type="project" value="InterPro"/>
</dbReference>
<keyword evidence="7" id="KW-0046">Antibiotic resistance</keyword>
<evidence type="ECO:0000256" key="7">
    <source>
        <dbReference type="ARBA" id="ARBA00023251"/>
    </source>
</evidence>
<evidence type="ECO:0000256" key="8">
    <source>
        <dbReference type="RuleBase" id="RU361157"/>
    </source>
</evidence>
<sequence length="259" mass="27582">MTTLTHAGILTRRELAHWARQPMAPVLNLAFSLMLLAMFGLLFGGAIEVPGGDDYIGFLLPGLLAMVMMFGIQGTMLGMAEDAKRGISDRFRSLPMRGSAVAMGRSGADMLSSALELVVLVGGGLLMGWRIDASPLEAAAGVALLLWLRYALVWLGIFLGLTFRGESATMAVQVLVWPIGFASNALVAPETMPPWLGAITEWNPISATATAVRQLFGNPTGITGGWLADASIWLAIGWPALIIAVFLPLSARAYRRLGD</sequence>
<dbReference type="PIRSF" id="PIRSF006648">
    <property type="entry name" value="DrrB"/>
    <property type="match status" value="1"/>
</dbReference>
<keyword evidence="6 8" id="KW-0472">Membrane</keyword>
<comment type="subcellular location">
    <subcellularLocation>
        <location evidence="1 8">Cell membrane</location>
        <topology evidence="1 8">Multi-pass membrane protein</topology>
    </subcellularLocation>
</comment>
<dbReference type="PROSITE" id="PS51012">
    <property type="entry name" value="ABC_TM2"/>
    <property type="match status" value="1"/>
</dbReference>
<feature type="transmembrane region" description="Helical" evidence="8">
    <location>
        <begin position="100"/>
        <end position="126"/>
    </location>
</feature>
<dbReference type="EMBL" id="BJUU01000004">
    <property type="protein sequence ID" value="GEK79589.1"/>
    <property type="molecule type" value="Genomic_DNA"/>
</dbReference>
<evidence type="ECO:0000256" key="1">
    <source>
        <dbReference type="ARBA" id="ARBA00004651"/>
    </source>
</evidence>